<dbReference type="Proteomes" id="UP000009319">
    <property type="component" value="Unassembled WGS sequence"/>
</dbReference>
<organism evidence="1 2">
    <name type="scientific">Rhizobium mesoamericanum STM3625</name>
    <dbReference type="NCBI Taxonomy" id="1211777"/>
    <lineage>
        <taxon>Bacteria</taxon>
        <taxon>Pseudomonadati</taxon>
        <taxon>Pseudomonadota</taxon>
        <taxon>Alphaproteobacteria</taxon>
        <taxon>Hyphomicrobiales</taxon>
        <taxon>Rhizobiaceae</taxon>
        <taxon>Rhizobium/Agrobacterium group</taxon>
        <taxon>Rhizobium</taxon>
    </lineage>
</organism>
<keyword evidence="2" id="KW-1185">Reference proteome</keyword>
<dbReference type="eggNOG" id="COG3350">
    <property type="taxonomic scope" value="Bacteria"/>
</dbReference>
<evidence type="ECO:0000313" key="2">
    <source>
        <dbReference type="Proteomes" id="UP000009319"/>
    </source>
</evidence>
<dbReference type="STRING" id="1211777.BN77_3956"/>
<proteinExistence type="predicted"/>
<dbReference type="NCBIfam" id="NF041384">
    <property type="entry name" value="YHS_seleno_dom"/>
    <property type="match status" value="1"/>
</dbReference>
<name>K0Q2X5_9HYPH</name>
<evidence type="ECO:0000313" key="1">
    <source>
        <dbReference type="EMBL" id="CCM76914.1"/>
    </source>
</evidence>
<protein>
    <recommendedName>
        <fullName evidence="3">YHS domain-containing protein</fullName>
    </recommendedName>
</protein>
<comment type="caution">
    <text evidence="1">The sequence shown here is derived from an EMBL/GenBank/DDBJ whole genome shotgun (WGS) entry which is preliminary data.</text>
</comment>
<reference evidence="1 2" key="1">
    <citation type="journal article" date="2013" name="Genome Announc.">
        <title>Draft Genome Sequence of Rhizobium mesoamericanum STM3625, a Nitrogen-Fixing Symbiont of Mimosa pudica Isolated in French Guiana (South America).</title>
        <authorList>
            <person name="Moulin L."/>
            <person name="Mornico D."/>
            <person name="Melkonian R."/>
            <person name="Klonowska A."/>
        </authorList>
    </citation>
    <scope>NUCLEOTIDE SEQUENCE [LARGE SCALE GENOMIC DNA]</scope>
    <source>
        <strain evidence="1 2">STM3625</strain>
    </source>
</reference>
<dbReference type="EMBL" id="CANI01000028">
    <property type="protein sequence ID" value="CCM76914.1"/>
    <property type="molecule type" value="Genomic_DNA"/>
</dbReference>
<sequence length="172" mass="18927">MIEEEAKMHSRSVTQCLRFLATVGLAAWAVGESPAVADDSVNTGYFGGVAIMGYDTVAYFTEGKATKGSDKFTYDWLGTPWHFANSKHREMFMSEPLKYAPQYGGYCTGEVSDGSVTVNVDPEAFKIVDGKLYLMYDKTDAEGFAAHPADIVAKADAKWPKIAADLERDQYH</sequence>
<dbReference type="AlphaFoldDB" id="K0Q2X5"/>
<dbReference type="HOGENOM" id="CLU_087914_2_0_5"/>
<gene>
    <name evidence="1" type="ORF">BN77_3956</name>
</gene>
<evidence type="ECO:0008006" key="3">
    <source>
        <dbReference type="Google" id="ProtNLM"/>
    </source>
</evidence>
<accession>K0Q2X5</accession>